<dbReference type="GO" id="GO:0007165">
    <property type="term" value="P:signal transduction"/>
    <property type="evidence" value="ECO:0007669"/>
    <property type="project" value="UniProtKB-KW"/>
</dbReference>
<dbReference type="GO" id="GO:0006935">
    <property type="term" value="P:chemotaxis"/>
    <property type="evidence" value="ECO:0007669"/>
    <property type="project" value="InterPro"/>
</dbReference>
<feature type="domain" description="Methyl-accepting transducer" evidence="4">
    <location>
        <begin position="321"/>
        <end position="527"/>
    </location>
</feature>
<keyword evidence="1" id="KW-0807">Transducer</keyword>
<feature type="region of interest" description="Disordered" evidence="3">
    <location>
        <begin position="285"/>
        <end position="305"/>
    </location>
</feature>
<dbReference type="SUPFAM" id="SSF58104">
    <property type="entry name" value="Methyl-accepting chemotaxis protein (MCP) signaling domain"/>
    <property type="match status" value="2"/>
</dbReference>
<dbReference type="EMBL" id="AP017378">
    <property type="protein sequence ID" value="BBD07495.1"/>
    <property type="molecule type" value="Genomic_DNA"/>
</dbReference>
<evidence type="ECO:0000313" key="6">
    <source>
        <dbReference type="Proteomes" id="UP000269883"/>
    </source>
</evidence>
<dbReference type="KEGG" id="dfl:DFE_0769"/>
<organism evidence="5 6">
    <name type="scientific">Desulfovibrio ferrophilus</name>
    <dbReference type="NCBI Taxonomy" id="241368"/>
    <lineage>
        <taxon>Bacteria</taxon>
        <taxon>Pseudomonadati</taxon>
        <taxon>Thermodesulfobacteriota</taxon>
        <taxon>Desulfovibrionia</taxon>
        <taxon>Desulfovibrionales</taxon>
        <taxon>Desulfovibrionaceae</taxon>
        <taxon>Desulfovibrio</taxon>
    </lineage>
</organism>
<dbReference type="Pfam" id="PF00015">
    <property type="entry name" value="MCPsignal"/>
    <property type="match status" value="1"/>
</dbReference>
<feature type="coiled-coil region" evidence="2">
    <location>
        <begin position="466"/>
        <end position="513"/>
    </location>
</feature>
<dbReference type="Gene3D" id="1.10.287.950">
    <property type="entry name" value="Methyl-accepting chemotaxis protein"/>
    <property type="match status" value="2"/>
</dbReference>
<proteinExistence type="predicted"/>
<keyword evidence="2" id="KW-0175">Coiled coil</keyword>
<name>A0A2Z6AWC4_9BACT</name>
<evidence type="ECO:0000259" key="4">
    <source>
        <dbReference type="PROSITE" id="PS50111"/>
    </source>
</evidence>
<feature type="domain" description="Methyl-accepting transducer" evidence="4">
    <location>
        <begin position="1"/>
        <end position="161"/>
    </location>
</feature>
<dbReference type="PROSITE" id="PS50111">
    <property type="entry name" value="CHEMOTAXIS_TRANSDUC_2"/>
    <property type="match status" value="2"/>
</dbReference>
<accession>A0A2Z6AWC4</accession>
<dbReference type="Proteomes" id="UP000269883">
    <property type="component" value="Chromosome"/>
</dbReference>
<keyword evidence="6" id="KW-1185">Reference proteome</keyword>
<evidence type="ECO:0000256" key="2">
    <source>
        <dbReference type="SAM" id="Coils"/>
    </source>
</evidence>
<dbReference type="GO" id="GO:0004888">
    <property type="term" value="F:transmembrane signaling receptor activity"/>
    <property type="evidence" value="ECO:0007669"/>
    <property type="project" value="InterPro"/>
</dbReference>
<evidence type="ECO:0000256" key="3">
    <source>
        <dbReference type="SAM" id="MobiDB-lite"/>
    </source>
</evidence>
<evidence type="ECO:0000313" key="5">
    <source>
        <dbReference type="EMBL" id="BBD07495.1"/>
    </source>
</evidence>
<dbReference type="PRINTS" id="PR00260">
    <property type="entry name" value="CHEMTRNSDUCR"/>
</dbReference>
<dbReference type="AlphaFoldDB" id="A0A2Z6AWC4"/>
<reference evidence="5 6" key="1">
    <citation type="journal article" date="2018" name="Sci. Adv.">
        <title>Multi-heme cytochromes provide a pathway for survival in energy-limited environments.</title>
        <authorList>
            <person name="Deng X."/>
            <person name="Dohmae N."/>
            <person name="Nealson K.H."/>
            <person name="Hashimoto K."/>
            <person name="Okamoto A."/>
        </authorList>
    </citation>
    <scope>NUCLEOTIDE SEQUENCE [LARGE SCALE GENOMIC DNA]</scope>
    <source>
        <strain evidence="5 6">IS5</strain>
    </source>
</reference>
<sequence>MTGLLTAHVDVMSGLSSGLAELVSSREEEFLGLGASLMEFTSRSQSLAQSASALTELCSGEEIAENTSALSNELASLSAIYNSEEARTGLQALERVMGLVSNLDGQVVEFGRIIKSLTMLGISTRIESARLGDQGLGFSTLADDVETLANKIVQDSSSIAEKSKSLGTLLESVRHRTRALSREQDECSDGILSDIDSSLTALNEMMERSRTGASHIAQRSEIVAANVAEVVSSLQFHDIVRQQVEHIEEALDEMILQTRASIERPVVSNESSTGEEVQEEIAPDVEIVSEADEPQPPSGNGNGNGMKDMVGWVADVSELQISQLDNASQRFAAAVGGLRDGLGGISAAAGEIGTDVSDILSAGDRRDGGTVMDRVGASTKAVLEAMETFSKKSAEIANLIGSVTGTVAEMTEFVSNIEEVGSEIELIALNASIKAAHTGEEGKALGVLAQAIQRLSVDARDRTQAVSEVLMEIANASSELERASDTTQKQALIDQYAERQRELMESLNGLSRRLSGAASEVLSLSSALGADMNGLVNSIRLDDEICPGLDSARLALREVVDASRRLVPVSDDEGRPARLKEMLSRYTMEAERLVHESAFGFGGANPVLNHEDEGEVELFDDVELFDEQGDEEPAGEDWDNVELF</sequence>
<protein>
    <submittedName>
        <fullName evidence="5">Methyl-accepting chemotaxis protein</fullName>
    </submittedName>
</protein>
<dbReference type="InterPro" id="IPR004089">
    <property type="entry name" value="MCPsignal_dom"/>
</dbReference>
<evidence type="ECO:0000256" key="1">
    <source>
        <dbReference type="PROSITE-ProRule" id="PRU00284"/>
    </source>
</evidence>
<dbReference type="InterPro" id="IPR004090">
    <property type="entry name" value="Chemotax_Me-accpt_rcpt"/>
</dbReference>
<dbReference type="GO" id="GO:0016020">
    <property type="term" value="C:membrane"/>
    <property type="evidence" value="ECO:0007669"/>
    <property type="project" value="InterPro"/>
</dbReference>
<gene>
    <name evidence="5" type="ORF">DFE_0769</name>
</gene>